<feature type="transmembrane region" description="Helical" evidence="9">
    <location>
        <begin position="169"/>
        <end position="190"/>
    </location>
</feature>
<feature type="transmembrane region" description="Helical" evidence="9">
    <location>
        <begin position="457"/>
        <end position="478"/>
    </location>
</feature>
<feature type="transmembrane region" description="Helical" evidence="9">
    <location>
        <begin position="426"/>
        <end position="445"/>
    </location>
</feature>
<feature type="transmembrane region" description="Helical" evidence="9">
    <location>
        <begin position="278"/>
        <end position="297"/>
    </location>
</feature>
<keyword evidence="2 8" id="KW-0813">Transport</keyword>
<organism evidence="10 11">
    <name type="scientific">Ideonella margarita</name>
    <dbReference type="NCBI Taxonomy" id="2984191"/>
    <lineage>
        <taxon>Bacteria</taxon>
        <taxon>Pseudomonadati</taxon>
        <taxon>Pseudomonadota</taxon>
        <taxon>Betaproteobacteria</taxon>
        <taxon>Burkholderiales</taxon>
        <taxon>Sphaerotilaceae</taxon>
        <taxon>Ideonella</taxon>
    </lineage>
</organism>
<evidence type="ECO:0000256" key="4">
    <source>
        <dbReference type="ARBA" id="ARBA00022692"/>
    </source>
</evidence>
<reference evidence="10 11" key="1">
    <citation type="submission" date="2024-04" db="EMBL/GenBank/DDBJ databases">
        <title>Novel species of the genus Ideonella isolated from streams.</title>
        <authorList>
            <person name="Lu H."/>
        </authorList>
    </citation>
    <scope>NUCLEOTIDE SEQUENCE [LARGE SCALE GENOMIC DNA]</scope>
    <source>
        <strain evidence="10 11">LYT19W</strain>
    </source>
</reference>
<dbReference type="EMBL" id="JBBUTI010000001">
    <property type="protein sequence ID" value="MEK8044864.1"/>
    <property type="molecule type" value="Genomic_DNA"/>
</dbReference>
<dbReference type="PROSITE" id="PS01023">
    <property type="entry name" value="PTR2_2"/>
    <property type="match status" value="1"/>
</dbReference>
<evidence type="ECO:0000256" key="7">
    <source>
        <dbReference type="ARBA" id="ARBA00023136"/>
    </source>
</evidence>
<accession>A0ABU9BZ37</accession>
<feature type="transmembrane region" description="Helical" evidence="9">
    <location>
        <begin position="392"/>
        <end position="414"/>
    </location>
</feature>
<feature type="transmembrane region" description="Helical" evidence="9">
    <location>
        <begin position="240"/>
        <end position="257"/>
    </location>
</feature>
<dbReference type="InterPro" id="IPR000109">
    <property type="entry name" value="POT_fam"/>
</dbReference>
<dbReference type="Proteomes" id="UP001379945">
    <property type="component" value="Unassembled WGS sequence"/>
</dbReference>
<evidence type="ECO:0000256" key="3">
    <source>
        <dbReference type="ARBA" id="ARBA00022475"/>
    </source>
</evidence>
<evidence type="ECO:0000313" key="11">
    <source>
        <dbReference type="Proteomes" id="UP001379945"/>
    </source>
</evidence>
<name>A0ABU9BZ37_9BURK</name>
<gene>
    <name evidence="10" type="ORF">AACH00_00730</name>
</gene>
<dbReference type="Gene3D" id="1.20.1250.20">
    <property type="entry name" value="MFS general substrate transporter like domains"/>
    <property type="match status" value="1"/>
</dbReference>
<feature type="transmembrane region" description="Helical" evidence="9">
    <location>
        <begin position="329"/>
        <end position="350"/>
    </location>
</feature>
<proteinExistence type="inferred from homology"/>
<dbReference type="SUPFAM" id="SSF103473">
    <property type="entry name" value="MFS general substrate transporter"/>
    <property type="match status" value="2"/>
</dbReference>
<comment type="subcellular location">
    <subcellularLocation>
        <location evidence="1">Cell membrane</location>
        <topology evidence="1">Multi-pass membrane protein</topology>
    </subcellularLocation>
    <subcellularLocation>
        <location evidence="8">Membrane</location>
        <topology evidence="8">Multi-pass membrane protein</topology>
    </subcellularLocation>
</comment>
<dbReference type="CDD" id="cd17346">
    <property type="entry name" value="MFS_DtpA_like"/>
    <property type="match status" value="1"/>
</dbReference>
<comment type="similarity">
    <text evidence="8">Belongs to the major facilitator superfamily. Proton-dependent oligopeptide transporter (POT/PTR) (TC 2.A.17) family.</text>
</comment>
<dbReference type="PANTHER" id="PTHR23517:SF15">
    <property type="entry name" value="PROTON-DEPENDENT OLIGOPEPTIDE FAMILY TRANSPORT PROTEIN"/>
    <property type="match status" value="1"/>
</dbReference>
<feature type="transmembrane region" description="Helical" evidence="9">
    <location>
        <begin position="29"/>
        <end position="48"/>
    </location>
</feature>
<evidence type="ECO:0000256" key="9">
    <source>
        <dbReference type="SAM" id="Phobius"/>
    </source>
</evidence>
<dbReference type="NCBIfam" id="TIGR00924">
    <property type="entry name" value="yjdL_sub1_fam"/>
    <property type="match status" value="1"/>
</dbReference>
<evidence type="ECO:0000256" key="5">
    <source>
        <dbReference type="ARBA" id="ARBA00022856"/>
    </source>
</evidence>
<evidence type="ECO:0000256" key="8">
    <source>
        <dbReference type="RuleBase" id="RU003755"/>
    </source>
</evidence>
<keyword evidence="7 9" id="KW-0472">Membrane</keyword>
<evidence type="ECO:0000256" key="1">
    <source>
        <dbReference type="ARBA" id="ARBA00004651"/>
    </source>
</evidence>
<dbReference type="InterPro" id="IPR018456">
    <property type="entry name" value="PTR2_symporter_CS"/>
</dbReference>
<evidence type="ECO:0000313" key="10">
    <source>
        <dbReference type="EMBL" id="MEK8044864.1"/>
    </source>
</evidence>
<dbReference type="Pfam" id="PF00854">
    <property type="entry name" value="PTR2"/>
    <property type="match status" value="2"/>
</dbReference>
<keyword evidence="6 9" id="KW-1133">Transmembrane helix</keyword>
<dbReference type="PANTHER" id="PTHR23517">
    <property type="entry name" value="RESISTANCE PROTEIN MDTM, PUTATIVE-RELATED-RELATED"/>
    <property type="match status" value="1"/>
</dbReference>
<keyword evidence="11" id="KW-1185">Reference proteome</keyword>
<feature type="transmembrane region" description="Helical" evidence="9">
    <location>
        <begin position="144"/>
        <end position="163"/>
    </location>
</feature>
<feature type="transmembrane region" description="Helical" evidence="9">
    <location>
        <begin position="54"/>
        <end position="75"/>
    </location>
</feature>
<evidence type="ECO:0000256" key="2">
    <source>
        <dbReference type="ARBA" id="ARBA00022448"/>
    </source>
</evidence>
<feature type="transmembrane region" description="Helical" evidence="9">
    <location>
        <begin position="211"/>
        <end position="234"/>
    </location>
</feature>
<keyword evidence="5" id="KW-0653">Protein transport</keyword>
<dbReference type="InterPro" id="IPR005279">
    <property type="entry name" value="Dipep/tripep_permease"/>
</dbReference>
<comment type="caution">
    <text evidence="10">The sequence shown here is derived from an EMBL/GenBank/DDBJ whole genome shotgun (WGS) entry which is preliminary data.</text>
</comment>
<feature type="transmembrane region" description="Helical" evidence="9">
    <location>
        <begin position="362"/>
        <end position="380"/>
    </location>
</feature>
<protein>
    <submittedName>
        <fullName evidence="10">Peptide MFS transporter</fullName>
    </submittedName>
</protein>
<dbReference type="InterPro" id="IPR036259">
    <property type="entry name" value="MFS_trans_sf"/>
</dbReference>
<dbReference type="RefSeq" id="WP_341397023.1">
    <property type="nucleotide sequence ID" value="NZ_JBBUTI010000001.1"/>
</dbReference>
<keyword evidence="5" id="KW-0571">Peptide transport</keyword>
<sequence length="486" mass="51436">MNPATSSSPALQHPAGLKVIFMAEMWERFSYYGMRALLVVYCVNALGLQRADALALYGLYTGLVYLTPLVGGALADRWLGTRHAAVIGGAIMMLGHFAMAFEPLLHLALGLLVIGNGFFKPNTSALVGMLYAQDDPRRAGGYTIFYMGVNVGAFLAPLVAGTLGQTVGWHYGFASAGVGMALGLVVLLRWQHLLGDAGLRPGQPPMGWRDVPKVIAFCIGAAVFTMAVLGINALMPGVPTWMKLVGGVALVAAALWLPDQLGSAKASAPPPLTAAERGRVLGICVVVFFVIFFWMGFEQAGGSLALFADQQTDRHAFGWEIPSSWFQSINPAVIVLLAPAFSTLWTRLDASRFALSEPAKQGLGMIVLGLGFVVMASAQTQAELHGTVGPQWLAIVYTLHTIGELMLSPVGLALASRFAPARLGGLLMGAWLAATGVASYLAGSLETMLAGSGIPPYVFLFGSSFGAGAVLLLLSPWLNRLLMRRD</sequence>
<keyword evidence="3" id="KW-1003">Cell membrane</keyword>
<feature type="transmembrane region" description="Helical" evidence="9">
    <location>
        <begin position="107"/>
        <end position="132"/>
    </location>
</feature>
<evidence type="ECO:0000256" key="6">
    <source>
        <dbReference type="ARBA" id="ARBA00022989"/>
    </source>
</evidence>
<keyword evidence="4 8" id="KW-0812">Transmembrane</keyword>
<dbReference type="InterPro" id="IPR050171">
    <property type="entry name" value="MFS_Transporters"/>
</dbReference>